<evidence type="ECO:0000259" key="5">
    <source>
        <dbReference type="PROSITE" id="PS50195"/>
    </source>
</evidence>
<sequence>MKTTPDAFLFHFSVSPVHIPGQQRALTVLRLPPLPPPPASLPCLLPLPPPPASSPCLLPCLLPLPPPPASLPCLLPCLLPLPPPPASSPCLLPLPPPPPPPLPPPPPSPLPPCLLPLPPPPPPPASSSSSPCLLPLPPPPASSSSSPCLLPCLLPLPPPPASSPSLLPLLPLPPPPASLPCLLPLPPPLPPPPASSPSLLLLLPLPPPPASSPCLLLLLPCLLPLPPPPPPLPPPPASSPSLLLLPPPPPPPASSPCLLPLPPPASSPSLPLPPPPASSPCLLPLPPPPASSSSSSSSSPCSPSAPGRQHCFPTASLGSMAAQEPAEERSVPVLELDEDEEDLEVFSKTDGGPQPTSPSSLTNQYQLDHEDPAQHLDGRERDLFITVDNPESHVTAIETFIIYRVLTRTTRPDFDSSEVEVRRRYQEFCWLRSSLEESHPTLIIPPLPEKFVMKGMVERFNEDFIETRKRALQRFLHKISVHPVLSHTAPLKAFLTAQDLSPHKKQGPGLFSRMGDTVRSMAQTVRGVKGRSEEFSSLQDYGDQFSSTISSVDKVTQRIVREQREYLDELQQYSPTYSQWAELEEAGLSEAMRGVARSLEQCTAETEGQVQELSEVLIPLLHECVLSADTLKTVLRRRDNIQADFELKKQNLATRKVDPEALQEEVDLLAERVEQANEALRSDWDLWRSSLRSEVRAALVSTADRKLQSYEKCLAVWETFLLSQKVDPTSS</sequence>
<dbReference type="PANTHER" id="PTHR45949">
    <property type="entry name" value="SORTING NEXIN-4"/>
    <property type="match status" value="1"/>
</dbReference>
<accession>A0AAV2JFP0</accession>
<feature type="domain" description="PX" evidence="5">
    <location>
        <begin position="381"/>
        <end position="502"/>
    </location>
</feature>
<evidence type="ECO:0000256" key="2">
    <source>
        <dbReference type="ARBA" id="ARBA00022448"/>
    </source>
</evidence>
<dbReference type="GO" id="GO:0061709">
    <property type="term" value="P:reticulophagy"/>
    <property type="evidence" value="ECO:0007669"/>
    <property type="project" value="TreeGrafter"/>
</dbReference>
<proteinExistence type="inferred from homology"/>
<organism evidence="6 7">
    <name type="scientific">Knipowitschia caucasica</name>
    <name type="common">Caucasian dwarf goby</name>
    <name type="synonym">Pomatoschistus caucasicus</name>
    <dbReference type="NCBI Taxonomy" id="637954"/>
    <lineage>
        <taxon>Eukaryota</taxon>
        <taxon>Metazoa</taxon>
        <taxon>Chordata</taxon>
        <taxon>Craniata</taxon>
        <taxon>Vertebrata</taxon>
        <taxon>Euteleostomi</taxon>
        <taxon>Actinopterygii</taxon>
        <taxon>Neopterygii</taxon>
        <taxon>Teleostei</taxon>
        <taxon>Neoteleostei</taxon>
        <taxon>Acanthomorphata</taxon>
        <taxon>Gobiaria</taxon>
        <taxon>Gobiiformes</taxon>
        <taxon>Gobioidei</taxon>
        <taxon>Gobiidae</taxon>
        <taxon>Gobiinae</taxon>
        <taxon>Knipowitschia</taxon>
    </lineage>
</organism>
<dbReference type="PANTHER" id="PTHR45949:SF3">
    <property type="entry name" value="SORTING NEXIN-7"/>
    <property type="match status" value="1"/>
</dbReference>
<dbReference type="InterPro" id="IPR027267">
    <property type="entry name" value="AH/BAR_dom_sf"/>
</dbReference>
<keyword evidence="3" id="KW-0653">Protein transport</keyword>
<comment type="similarity">
    <text evidence="1">Belongs to the sorting nexin family.</text>
</comment>
<dbReference type="GO" id="GO:0005769">
    <property type="term" value="C:early endosome"/>
    <property type="evidence" value="ECO:0007669"/>
    <property type="project" value="TreeGrafter"/>
</dbReference>
<dbReference type="AlphaFoldDB" id="A0AAV2JFP0"/>
<evidence type="ECO:0000256" key="3">
    <source>
        <dbReference type="ARBA" id="ARBA00022927"/>
    </source>
</evidence>
<feature type="region of interest" description="Disordered" evidence="4">
    <location>
        <begin position="228"/>
        <end position="313"/>
    </location>
</feature>
<feature type="compositionally biased region" description="Low complexity" evidence="4">
    <location>
        <begin position="291"/>
        <end position="306"/>
    </location>
</feature>
<feature type="region of interest" description="Disordered" evidence="4">
    <location>
        <begin position="346"/>
        <end position="365"/>
    </location>
</feature>
<dbReference type="SUPFAM" id="SSF64268">
    <property type="entry name" value="PX domain"/>
    <property type="match status" value="1"/>
</dbReference>
<dbReference type="SMART" id="SM00312">
    <property type="entry name" value="PX"/>
    <property type="match status" value="1"/>
</dbReference>
<evidence type="ECO:0000256" key="4">
    <source>
        <dbReference type="SAM" id="MobiDB-lite"/>
    </source>
</evidence>
<dbReference type="GO" id="GO:0035091">
    <property type="term" value="F:phosphatidylinositol binding"/>
    <property type="evidence" value="ECO:0007669"/>
    <property type="project" value="InterPro"/>
</dbReference>
<dbReference type="PRINTS" id="PR01217">
    <property type="entry name" value="PRICHEXTENSN"/>
</dbReference>
<feature type="compositionally biased region" description="Pro residues" evidence="4">
    <location>
        <begin position="245"/>
        <end position="290"/>
    </location>
</feature>
<dbReference type="GO" id="GO:0034727">
    <property type="term" value="P:piecemeal microautophagy of the nucleus"/>
    <property type="evidence" value="ECO:0007669"/>
    <property type="project" value="TreeGrafter"/>
</dbReference>
<dbReference type="EMBL" id="OZ035834">
    <property type="protein sequence ID" value="CAL1576541.1"/>
    <property type="molecule type" value="Genomic_DNA"/>
</dbReference>
<dbReference type="InterPro" id="IPR036871">
    <property type="entry name" value="PX_dom_sf"/>
</dbReference>
<dbReference type="GO" id="GO:0000407">
    <property type="term" value="C:phagophore assembly site"/>
    <property type="evidence" value="ECO:0007669"/>
    <property type="project" value="TreeGrafter"/>
</dbReference>
<reference evidence="6 7" key="1">
    <citation type="submission" date="2024-04" db="EMBL/GenBank/DDBJ databases">
        <authorList>
            <person name="Waldvogel A.-M."/>
            <person name="Schoenle A."/>
        </authorList>
    </citation>
    <scope>NUCLEOTIDE SEQUENCE [LARGE SCALE GENOMIC DNA]</scope>
</reference>
<gene>
    <name evidence="6" type="ORF">KC01_LOCUS7967</name>
</gene>
<keyword evidence="2" id="KW-0813">Transport</keyword>
<dbReference type="Proteomes" id="UP001497482">
    <property type="component" value="Chromosome 12"/>
</dbReference>
<dbReference type="GO" id="GO:0032456">
    <property type="term" value="P:endocytic recycling"/>
    <property type="evidence" value="ECO:0007669"/>
    <property type="project" value="TreeGrafter"/>
</dbReference>
<dbReference type="GO" id="GO:0015031">
    <property type="term" value="P:protein transport"/>
    <property type="evidence" value="ECO:0007669"/>
    <property type="project" value="UniProtKB-KW"/>
</dbReference>
<dbReference type="Pfam" id="PF00787">
    <property type="entry name" value="PX"/>
    <property type="match status" value="1"/>
</dbReference>
<evidence type="ECO:0000313" key="6">
    <source>
        <dbReference type="EMBL" id="CAL1576541.1"/>
    </source>
</evidence>
<dbReference type="SUPFAM" id="SSF103657">
    <property type="entry name" value="BAR/IMD domain-like"/>
    <property type="match status" value="1"/>
</dbReference>
<dbReference type="Gene3D" id="3.30.1520.10">
    <property type="entry name" value="Phox-like domain"/>
    <property type="match status" value="1"/>
</dbReference>
<protein>
    <recommendedName>
        <fullName evidence="5">PX domain-containing protein</fullName>
    </recommendedName>
</protein>
<evidence type="ECO:0000313" key="7">
    <source>
        <dbReference type="Proteomes" id="UP001497482"/>
    </source>
</evidence>
<evidence type="ECO:0000256" key="1">
    <source>
        <dbReference type="ARBA" id="ARBA00010883"/>
    </source>
</evidence>
<dbReference type="Gene3D" id="1.20.1270.60">
    <property type="entry name" value="Arfaptin homology (AH) domain/BAR domain"/>
    <property type="match status" value="1"/>
</dbReference>
<dbReference type="PROSITE" id="PS50195">
    <property type="entry name" value="PX"/>
    <property type="match status" value="1"/>
</dbReference>
<name>A0AAV2JFP0_KNICA</name>
<dbReference type="InterPro" id="IPR001683">
    <property type="entry name" value="PX_dom"/>
</dbReference>
<dbReference type="GO" id="GO:0000422">
    <property type="term" value="P:autophagy of mitochondrion"/>
    <property type="evidence" value="ECO:0007669"/>
    <property type="project" value="TreeGrafter"/>
</dbReference>
<keyword evidence="7" id="KW-1185">Reference proteome</keyword>
<feature type="compositionally biased region" description="Pro residues" evidence="4">
    <location>
        <begin position="228"/>
        <end position="238"/>
    </location>
</feature>